<dbReference type="EMBL" id="CCBB010000001">
    <property type="protein sequence ID" value="CDO07234.1"/>
    <property type="molecule type" value="Genomic_DNA"/>
</dbReference>
<name>W9ANB9_MYCCO</name>
<comment type="caution">
    <text evidence="1">The sequence shown here is derived from an EMBL/GenBank/DDBJ whole genome shotgun (WGS) entry which is preliminary data.</text>
</comment>
<dbReference type="Gene3D" id="3.10.450.50">
    <property type="match status" value="1"/>
</dbReference>
<dbReference type="Pfam" id="PF07366">
    <property type="entry name" value="SnoaL"/>
    <property type="match status" value="1"/>
</dbReference>
<dbReference type="RefSeq" id="WP_036397402.1">
    <property type="nucleotide sequence ID" value="NZ_CCBB010000001.1"/>
</dbReference>
<dbReference type="SUPFAM" id="SSF54427">
    <property type="entry name" value="NTF2-like"/>
    <property type="match status" value="1"/>
</dbReference>
<dbReference type="OrthoDB" id="8849037at2"/>
<keyword evidence="2" id="KW-1185">Reference proteome</keyword>
<dbReference type="STRING" id="258533.BN977_02035"/>
<reference evidence="1" key="1">
    <citation type="submission" date="2014-03" db="EMBL/GenBank/DDBJ databases">
        <title>Draft Genome Sequence of Mycobacterium cosmeticum DSM 44829.</title>
        <authorList>
            <person name="Croce O."/>
            <person name="Robert C."/>
            <person name="Raoult D."/>
            <person name="Drancourt M."/>
        </authorList>
    </citation>
    <scope>NUCLEOTIDE SEQUENCE [LARGE SCALE GENOMIC DNA]</scope>
    <source>
        <strain evidence="1">DSM 44829</strain>
    </source>
</reference>
<dbReference type="GO" id="GO:0030638">
    <property type="term" value="P:polyketide metabolic process"/>
    <property type="evidence" value="ECO:0007669"/>
    <property type="project" value="InterPro"/>
</dbReference>
<organism evidence="1 2">
    <name type="scientific">Mycolicibacterium cosmeticum</name>
    <dbReference type="NCBI Taxonomy" id="258533"/>
    <lineage>
        <taxon>Bacteria</taxon>
        <taxon>Bacillati</taxon>
        <taxon>Actinomycetota</taxon>
        <taxon>Actinomycetes</taxon>
        <taxon>Mycobacteriales</taxon>
        <taxon>Mycobacteriaceae</taxon>
        <taxon>Mycolicibacterium</taxon>
    </lineage>
</organism>
<dbReference type="Proteomes" id="UP000028870">
    <property type="component" value="Unassembled WGS sequence"/>
</dbReference>
<dbReference type="InterPro" id="IPR032710">
    <property type="entry name" value="NTF2-like_dom_sf"/>
</dbReference>
<accession>W9ANB9</accession>
<protein>
    <submittedName>
        <fullName evidence="1">SnoaL-like polyketide cyclase</fullName>
    </submittedName>
</protein>
<evidence type="ECO:0000313" key="1">
    <source>
        <dbReference type="EMBL" id="CDO07234.1"/>
    </source>
</evidence>
<reference evidence="1" key="2">
    <citation type="submission" date="2014-03" db="EMBL/GenBank/DDBJ databases">
        <authorList>
            <person name="Urmite Genomes"/>
        </authorList>
    </citation>
    <scope>NUCLEOTIDE SEQUENCE</scope>
    <source>
        <strain evidence="1">DSM 44829</strain>
    </source>
</reference>
<dbReference type="PANTHER" id="PTHR38436">
    <property type="entry name" value="POLYKETIDE CYCLASE SNOAL-LIKE DOMAIN"/>
    <property type="match status" value="1"/>
</dbReference>
<dbReference type="eggNOG" id="COG3631">
    <property type="taxonomic scope" value="Bacteria"/>
</dbReference>
<evidence type="ECO:0000313" key="2">
    <source>
        <dbReference type="Proteomes" id="UP000028870"/>
    </source>
</evidence>
<dbReference type="AlphaFoldDB" id="W9ANB9"/>
<proteinExistence type="predicted"/>
<gene>
    <name evidence="1" type="ORF">BN977_02035</name>
</gene>
<dbReference type="InterPro" id="IPR009959">
    <property type="entry name" value="Cyclase_SnoaL-like"/>
</dbReference>
<sequence length="140" mass="15447">MALSPAEMDDKLDEHFAFEARDDLDGVLATLAPDAEHDVVGWPTGVAHGRESAGTFYATLFADLSDGSIETVRRLYGEDFVVDESLWRGRASGRPFGLDGRGRPLEFRLLHVFQFDGDGAIARENVWIDLAALINQLPQD</sequence>
<dbReference type="PANTHER" id="PTHR38436:SF1">
    <property type="entry name" value="ESTER CYCLASE"/>
    <property type="match status" value="1"/>
</dbReference>